<keyword evidence="2" id="KW-1185">Reference proteome</keyword>
<proteinExistence type="predicted"/>
<evidence type="ECO:0000313" key="1">
    <source>
        <dbReference type="EMBL" id="MBK1789987.1"/>
    </source>
</evidence>
<gene>
    <name evidence="1" type="ORF">JIN82_02330</name>
</gene>
<sequence>MKFTLLKENRVCNFRFKYLPMKRGDLKKWFNPYADDEFDELCRFRILDVVNLLIIALCIAYTMRSCSSPGGGAMPAIVGLTWVNAMINRRVLAKQNSEIKELKKILNAGSECKNIPLQMYGYKSLDR</sequence>
<organism evidence="1 2">
    <name type="scientific">Persicirhabdus sediminis</name>
    <dbReference type="NCBI Taxonomy" id="454144"/>
    <lineage>
        <taxon>Bacteria</taxon>
        <taxon>Pseudomonadati</taxon>
        <taxon>Verrucomicrobiota</taxon>
        <taxon>Verrucomicrobiia</taxon>
        <taxon>Verrucomicrobiales</taxon>
        <taxon>Verrucomicrobiaceae</taxon>
        <taxon>Persicirhabdus</taxon>
    </lineage>
</organism>
<protein>
    <submittedName>
        <fullName evidence="1">Uncharacterized protein</fullName>
    </submittedName>
</protein>
<comment type="caution">
    <text evidence="1">The sequence shown here is derived from an EMBL/GenBank/DDBJ whole genome shotgun (WGS) entry which is preliminary data.</text>
</comment>
<reference evidence="1" key="1">
    <citation type="submission" date="2021-01" db="EMBL/GenBank/DDBJ databases">
        <title>Modified the classification status of verrucomicrobia.</title>
        <authorList>
            <person name="Feng X."/>
        </authorList>
    </citation>
    <scope>NUCLEOTIDE SEQUENCE</scope>
    <source>
        <strain evidence="1">_KCTC 22039</strain>
    </source>
</reference>
<dbReference type="EMBL" id="JAENIM010000012">
    <property type="protein sequence ID" value="MBK1789987.1"/>
    <property type="molecule type" value="Genomic_DNA"/>
</dbReference>
<dbReference type="AlphaFoldDB" id="A0A8J7MBC9"/>
<evidence type="ECO:0000313" key="2">
    <source>
        <dbReference type="Proteomes" id="UP000624703"/>
    </source>
</evidence>
<dbReference type="Proteomes" id="UP000624703">
    <property type="component" value="Unassembled WGS sequence"/>
</dbReference>
<name>A0A8J7MBC9_9BACT</name>
<accession>A0A8J7MBC9</accession>